<proteinExistence type="predicted"/>
<accession>A0AAV4YB03</accession>
<protein>
    <submittedName>
        <fullName evidence="1">Uncharacterized protein</fullName>
    </submittedName>
</protein>
<dbReference type="Proteomes" id="UP001054945">
    <property type="component" value="Unassembled WGS sequence"/>
</dbReference>
<organism evidence="1 2">
    <name type="scientific">Caerostris extrusa</name>
    <name type="common">Bark spider</name>
    <name type="synonym">Caerostris bankana</name>
    <dbReference type="NCBI Taxonomy" id="172846"/>
    <lineage>
        <taxon>Eukaryota</taxon>
        <taxon>Metazoa</taxon>
        <taxon>Ecdysozoa</taxon>
        <taxon>Arthropoda</taxon>
        <taxon>Chelicerata</taxon>
        <taxon>Arachnida</taxon>
        <taxon>Araneae</taxon>
        <taxon>Araneomorphae</taxon>
        <taxon>Entelegynae</taxon>
        <taxon>Araneoidea</taxon>
        <taxon>Araneidae</taxon>
        <taxon>Caerostris</taxon>
    </lineage>
</organism>
<dbReference type="EMBL" id="BPLR01019109">
    <property type="protein sequence ID" value="GIZ04592.1"/>
    <property type="molecule type" value="Genomic_DNA"/>
</dbReference>
<evidence type="ECO:0000313" key="1">
    <source>
        <dbReference type="EMBL" id="GIZ04592.1"/>
    </source>
</evidence>
<name>A0AAV4YB03_CAEEX</name>
<comment type="caution">
    <text evidence="1">The sequence shown here is derived from an EMBL/GenBank/DDBJ whole genome shotgun (WGS) entry which is preliminary data.</text>
</comment>
<keyword evidence="2" id="KW-1185">Reference proteome</keyword>
<dbReference type="AlphaFoldDB" id="A0AAV4YB03"/>
<reference evidence="1 2" key="1">
    <citation type="submission" date="2021-06" db="EMBL/GenBank/DDBJ databases">
        <title>Caerostris extrusa draft genome.</title>
        <authorList>
            <person name="Kono N."/>
            <person name="Arakawa K."/>
        </authorList>
    </citation>
    <scope>NUCLEOTIDE SEQUENCE [LARGE SCALE GENOMIC DNA]</scope>
</reference>
<gene>
    <name evidence="1" type="ORF">CEXT_29951</name>
</gene>
<evidence type="ECO:0000313" key="2">
    <source>
        <dbReference type="Proteomes" id="UP001054945"/>
    </source>
</evidence>
<sequence length="103" mass="11657">MRVGIFLGIKTKSSSTRLGASVYGQDLFNGVVVWRELVFDGESTEIVKVCVEKRSLTDARLQNSYDKISKMGVNIITESSLSLKLYGFVRHSPWKKKSFFDEC</sequence>